<dbReference type="AlphaFoldDB" id="A0A4S3JJ79"/>
<feature type="compositionally biased region" description="Basic and acidic residues" evidence="1">
    <location>
        <begin position="1098"/>
        <end position="1107"/>
    </location>
</feature>
<feature type="compositionally biased region" description="Polar residues" evidence="1">
    <location>
        <begin position="602"/>
        <end position="617"/>
    </location>
</feature>
<name>A0A4S3JJ79_9EURO</name>
<dbReference type="STRING" id="1220188.A0A4S3JJ79"/>
<feature type="region of interest" description="Disordered" evidence="1">
    <location>
        <begin position="1206"/>
        <end position="1256"/>
    </location>
</feature>
<reference evidence="2 3" key="1">
    <citation type="submission" date="2019-03" db="EMBL/GenBank/DDBJ databases">
        <title>The genome sequence of a newly discovered highly antifungal drug resistant Aspergillus species, Aspergillus tanneri NIH 1004.</title>
        <authorList>
            <person name="Mounaud S."/>
            <person name="Singh I."/>
            <person name="Joardar V."/>
            <person name="Pakala S."/>
            <person name="Pakala S."/>
            <person name="Venepally P."/>
            <person name="Hoover J."/>
            <person name="Nierman W."/>
            <person name="Chung J."/>
            <person name="Losada L."/>
        </authorList>
    </citation>
    <scope>NUCLEOTIDE SEQUENCE [LARGE SCALE GENOMIC DNA]</scope>
    <source>
        <strain evidence="2 3">NIH1004</strain>
    </source>
</reference>
<feature type="compositionally biased region" description="Polar residues" evidence="1">
    <location>
        <begin position="1012"/>
        <end position="1036"/>
    </location>
</feature>
<feature type="compositionally biased region" description="Basic and acidic residues" evidence="1">
    <location>
        <begin position="459"/>
        <end position="470"/>
    </location>
</feature>
<protein>
    <recommendedName>
        <fullName evidence="4">Flo11</fullName>
    </recommendedName>
</protein>
<dbReference type="Proteomes" id="UP000308092">
    <property type="component" value="Unassembled WGS sequence"/>
</dbReference>
<proteinExistence type="predicted"/>
<keyword evidence="3" id="KW-1185">Reference proteome</keyword>
<feature type="compositionally biased region" description="Low complexity" evidence="1">
    <location>
        <begin position="1121"/>
        <end position="1131"/>
    </location>
</feature>
<dbReference type="VEuPathDB" id="FungiDB:EYZ11_005869"/>
<feature type="region of interest" description="Disordered" evidence="1">
    <location>
        <begin position="807"/>
        <end position="988"/>
    </location>
</feature>
<feature type="region of interest" description="Disordered" evidence="1">
    <location>
        <begin position="1009"/>
        <end position="1182"/>
    </location>
</feature>
<evidence type="ECO:0000313" key="3">
    <source>
        <dbReference type="Proteomes" id="UP000308092"/>
    </source>
</evidence>
<gene>
    <name evidence="2" type="ORF">EYZ11_005869</name>
</gene>
<feature type="region of interest" description="Disordered" evidence="1">
    <location>
        <begin position="400"/>
        <end position="788"/>
    </location>
</feature>
<evidence type="ECO:0000256" key="1">
    <source>
        <dbReference type="SAM" id="MobiDB-lite"/>
    </source>
</evidence>
<feature type="compositionally biased region" description="Basic and acidic residues" evidence="1">
    <location>
        <begin position="810"/>
        <end position="821"/>
    </location>
</feature>
<feature type="region of interest" description="Disordered" evidence="1">
    <location>
        <begin position="1"/>
        <end position="32"/>
    </location>
</feature>
<organism evidence="2 3">
    <name type="scientific">Aspergillus tanneri</name>
    <dbReference type="NCBI Taxonomy" id="1220188"/>
    <lineage>
        <taxon>Eukaryota</taxon>
        <taxon>Fungi</taxon>
        <taxon>Dikarya</taxon>
        <taxon>Ascomycota</taxon>
        <taxon>Pezizomycotina</taxon>
        <taxon>Eurotiomycetes</taxon>
        <taxon>Eurotiomycetidae</taxon>
        <taxon>Eurotiales</taxon>
        <taxon>Aspergillaceae</taxon>
        <taxon>Aspergillus</taxon>
        <taxon>Aspergillus subgen. Circumdati</taxon>
    </lineage>
</organism>
<feature type="compositionally biased region" description="Low complexity" evidence="1">
    <location>
        <begin position="688"/>
        <end position="697"/>
    </location>
</feature>
<feature type="compositionally biased region" description="Low complexity" evidence="1">
    <location>
        <begin position="400"/>
        <end position="421"/>
    </location>
</feature>
<feature type="region of interest" description="Disordered" evidence="1">
    <location>
        <begin position="301"/>
        <end position="345"/>
    </location>
</feature>
<feature type="compositionally biased region" description="Low complexity" evidence="1">
    <location>
        <begin position="937"/>
        <end position="953"/>
    </location>
</feature>
<comment type="caution">
    <text evidence="2">The sequence shown here is derived from an EMBL/GenBank/DDBJ whole genome shotgun (WGS) entry which is preliminary data.</text>
</comment>
<feature type="compositionally biased region" description="Polar residues" evidence="1">
    <location>
        <begin position="626"/>
        <end position="647"/>
    </location>
</feature>
<evidence type="ECO:0008006" key="4">
    <source>
        <dbReference type="Google" id="ProtNLM"/>
    </source>
</evidence>
<feature type="compositionally biased region" description="Low complexity" evidence="1">
    <location>
        <begin position="652"/>
        <end position="663"/>
    </location>
</feature>
<feature type="compositionally biased region" description="Polar residues" evidence="1">
    <location>
        <begin position="740"/>
        <end position="749"/>
    </location>
</feature>
<dbReference type="EMBL" id="SOSA01000196">
    <property type="protein sequence ID" value="THC94647.1"/>
    <property type="molecule type" value="Genomic_DNA"/>
</dbReference>
<accession>A0A4S3JJ79</accession>
<feature type="compositionally biased region" description="Acidic residues" evidence="1">
    <location>
        <begin position="1087"/>
        <end position="1096"/>
    </location>
</feature>
<evidence type="ECO:0000313" key="2">
    <source>
        <dbReference type="EMBL" id="THC94647.1"/>
    </source>
</evidence>
<sequence length="1256" mass="135851">MAMMQPSKGPESPDLGRTVSRSRSRSNSISSDSQLPRLHLLVPPPVNPAPCFIASSAAAQIVTADQEFNAADFVADDNDDNSRASAFVTSEALSALNGFLDHLLFNILAVSKSTQLAYIRPAVAEVLKPRLAKEVVTAADEELSEYIGGPEDEQFGGQPTGGEFDLIRSWKLTRLRCMVYTRLGDMEEEDEEEYIAQDGLSEDENMPRRFSSHVGYITPAAAIFLASIIEYIGEQALVIAGETARSRLSSKLDDDGERGSGAERGTMDRLVVGDLDVERLALNPTLGRLWRTWRKRTRNPNLARATSRESIRRRGTVGHLATRRSSSVATDERSSRSLPPPILQIPTEVDPASIALPMSEYDVQEIEQPDFTSDVEGDVGQTMQAVLAHKVRPKSLMVLSLPSPRSSTSSSSSPVSPRPQSLKSPRHVRSRSLPDASHPQEATTTKVNQVADRPSPTLSEERHQLETMYEHDEDGEPVAEKKSSIVESLVQPRPEDQSPTKRSETDSLPEEPTGQDTAATSSLSAASVEIVISQTNSTRASSLSDRIPPDSESEVIEGQGVCEKPKLASVQRRKRKSCGEPTDGSNVADGRSNDQVVPTEAPPQTQGDSATAQSTVSPDAPKKSDTAQSSAESFTPQTRTSTDNASLEKTPRPASSSAESANSERSRARHKPSPLSLGGGSHHRYGCSSPPVSSSSSATERAAVQRLSGRPSTSAASSSYPKPRRSDSVSSSRDRRPVTAGSTTSQVSTKLKGLIVRQGESGSGSVRVRSSSETSRESGVTGDTFFGEKTGLDELIRSEETLHYTLTPRSMREIEEPDSPRWRTKRSSTAELADFLRNTAPPGDELARTRVANTSALPRSKSSELPKHKPIQTLNMNLPQKPSVKPSRDAKPSTGSTGDFANLIKSGGPSSPVNMKSRIHRLSDATEISKKFPWPQSSLSNNTQSNTSPTTASRLQARPAVAPKGDQSSDLIDFIREGPPSAGGRRIPRAVAPFRDTIDEDDLQFLELGNSEYKTPSISSTQDESIARKSITSVGSRTGLLESTGRPTTQSSAMKQAPKSAPDVAGPSDNVRPMRKQRRVPDPYAIDSDDDDDLEFLEGPKPKREEESLIDFLRNVPPPSETETTPQSFTTHMASVQSPGLGGMSSMKARLREKIPSAKPSGSSLRQQPEASHAVGSSNYSARVGMERNGSYHSYSLPSFSERQTETSALADFLRSTGPIESPAAHSPSSPQENRGKDSTSNSFSRLFVRRKKVEV</sequence>
<feature type="compositionally biased region" description="Basic and acidic residues" evidence="1">
    <location>
        <begin position="493"/>
        <end position="505"/>
    </location>
</feature>
<feature type="compositionally biased region" description="Basic and acidic residues" evidence="1">
    <location>
        <begin position="921"/>
        <end position="930"/>
    </location>
</feature>
<feature type="compositionally biased region" description="Low complexity" evidence="1">
    <location>
        <begin position="517"/>
        <end position="527"/>
    </location>
</feature>
<feature type="compositionally biased region" description="Polar residues" evidence="1">
    <location>
        <begin position="532"/>
        <end position="544"/>
    </location>
</feature>
<feature type="compositionally biased region" description="Polar residues" evidence="1">
    <location>
        <begin position="1045"/>
        <end position="1054"/>
    </location>
</feature>
<feature type="compositionally biased region" description="Low complexity" evidence="1">
    <location>
        <begin position="759"/>
        <end position="782"/>
    </location>
</feature>
<feature type="compositionally biased region" description="Basic and acidic residues" evidence="1">
    <location>
        <begin position="724"/>
        <end position="737"/>
    </location>
</feature>
<feature type="compositionally biased region" description="Polar residues" evidence="1">
    <location>
        <begin position="1160"/>
        <end position="1181"/>
    </location>
</feature>
<feature type="compositionally biased region" description="Polar residues" evidence="1">
    <location>
        <begin position="1227"/>
        <end position="1245"/>
    </location>
</feature>